<dbReference type="SUPFAM" id="SSF51445">
    <property type="entry name" value="(Trans)glycosidases"/>
    <property type="match status" value="1"/>
</dbReference>
<proteinExistence type="predicted"/>
<dbReference type="AlphaFoldDB" id="A0A6A6SHU1"/>
<dbReference type="OrthoDB" id="2831684at2759"/>
<reference evidence="3" key="1">
    <citation type="journal article" date="2020" name="Stud. Mycol.">
        <title>101 Dothideomycetes genomes: a test case for predicting lifestyles and emergence of pathogens.</title>
        <authorList>
            <person name="Haridas S."/>
            <person name="Albert R."/>
            <person name="Binder M."/>
            <person name="Bloem J."/>
            <person name="Labutti K."/>
            <person name="Salamov A."/>
            <person name="Andreopoulos B."/>
            <person name="Baker S."/>
            <person name="Barry K."/>
            <person name="Bills G."/>
            <person name="Bluhm B."/>
            <person name="Cannon C."/>
            <person name="Castanera R."/>
            <person name="Culley D."/>
            <person name="Daum C."/>
            <person name="Ezra D."/>
            <person name="Gonzalez J."/>
            <person name="Henrissat B."/>
            <person name="Kuo A."/>
            <person name="Liang C."/>
            <person name="Lipzen A."/>
            <person name="Lutzoni F."/>
            <person name="Magnuson J."/>
            <person name="Mondo S."/>
            <person name="Nolan M."/>
            <person name="Ohm R."/>
            <person name="Pangilinan J."/>
            <person name="Park H.-J."/>
            <person name="Ramirez L."/>
            <person name="Alfaro M."/>
            <person name="Sun H."/>
            <person name="Tritt A."/>
            <person name="Yoshinaga Y."/>
            <person name="Zwiers L.-H."/>
            <person name="Turgeon B."/>
            <person name="Goodwin S."/>
            <person name="Spatafora J."/>
            <person name="Crous P."/>
            <person name="Grigoriev I."/>
        </authorList>
    </citation>
    <scope>NUCLEOTIDE SEQUENCE</scope>
    <source>
        <strain evidence="3">CBS 473.64</strain>
    </source>
</reference>
<organism evidence="3 4">
    <name type="scientific">Massarina eburnea CBS 473.64</name>
    <dbReference type="NCBI Taxonomy" id="1395130"/>
    <lineage>
        <taxon>Eukaryota</taxon>
        <taxon>Fungi</taxon>
        <taxon>Dikarya</taxon>
        <taxon>Ascomycota</taxon>
        <taxon>Pezizomycotina</taxon>
        <taxon>Dothideomycetes</taxon>
        <taxon>Pleosporomycetidae</taxon>
        <taxon>Pleosporales</taxon>
        <taxon>Massarineae</taxon>
        <taxon>Massarinaceae</taxon>
        <taxon>Massarina</taxon>
    </lineage>
</organism>
<dbReference type="InterPro" id="IPR017853">
    <property type="entry name" value="GH"/>
</dbReference>
<dbReference type="Gene3D" id="2.60.40.1180">
    <property type="entry name" value="Golgi alpha-mannosidase II"/>
    <property type="match status" value="1"/>
</dbReference>
<feature type="signal peptide" evidence="1">
    <location>
        <begin position="1"/>
        <end position="23"/>
    </location>
</feature>
<dbReference type="Proteomes" id="UP000799753">
    <property type="component" value="Unassembled WGS sequence"/>
</dbReference>
<evidence type="ECO:0000313" key="3">
    <source>
        <dbReference type="EMBL" id="KAF2645814.1"/>
    </source>
</evidence>
<evidence type="ECO:0000313" key="4">
    <source>
        <dbReference type="Proteomes" id="UP000799753"/>
    </source>
</evidence>
<name>A0A6A6SHU1_9PLEO</name>
<dbReference type="PANTHER" id="PTHR36183">
    <property type="entry name" value="BETA-GLUCURONIDASE"/>
    <property type="match status" value="1"/>
</dbReference>
<keyword evidence="4" id="KW-1185">Reference proteome</keyword>
<keyword evidence="1" id="KW-0732">Signal</keyword>
<gene>
    <name evidence="3" type="ORF">P280DRAFT_417944</name>
</gene>
<dbReference type="PANTHER" id="PTHR36183:SF2">
    <property type="entry name" value="BETA-GLUCURONIDASE C-TERMINAL DOMAIN-CONTAINING PROTEIN"/>
    <property type="match status" value="1"/>
</dbReference>
<evidence type="ECO:0000259" key="2">
    <source>
        <dbReference type="Pfam" id="PF16862"/>
    </source>
</evidence>
<sequence length="552" mass="58887">MASLRALLFTAAFLDIFSAPACAQTTTITPSNTPYTRPADYNPYSVPNVSAAGEAVLKSFVSYSIEFAFFPDFAGNKTHPNTFSNNLLNSLKTYQGNKPDIRVGGNTQDYALFSPTLSTAILGTYTNVSSDYPRILTIGPSYFDSYTTFPDTSFIHGFNLANNDSDSNATLSITSSIPYACAALSQGNLLYWEMGNEPDLFKTSAQGIMRLANWTEADYVSDWESRVGTVKSALEKGCGANWTSAEDFKWIAPSFAGTTNSINAVKAWEAGLGDGGGVAKFSSHNYIGGSTQPGITLANTLLNHTKTALSISAHTSEQASLKSAGMTLDYILGETNSLYNQGRPGLSNTFGAALWGLDFNLLCAATNIKQVFMHMGTDYRYASWQPIDTEKTVKGTKAPFYGNVAVAAALGDVGKGNVRVANIPMKNWTEAAYAVYTNETLERVVVINMNQYNYTGTGSSTLAGRPQQAYNFTVPTSCAGTGTVHRLLANGSDAITGITFDGLSFNYEVAEGKPSKLGNVTTGQVVYVGNDGGFAVDVVDSAAAIVQLTCLN</sequence>
<feature type="chain" id="PRO_5025480398" description="Beta-glucuronidase C-terminal domain-containing protein" evidence="1">
    <location>
        <begin position="24"/>
        <end position="552"/>
    </location>
</feature>
<dbReference type="Pfam" id="PF16862">
    <property type="entry name" value="Glyco_hydro_79C"/>
    <property type="match status" value="1"/>
</dbReference>
<dbReference type="EMBL" id="MU006777">
    <property type="protein sequence ID" value="KAF2645814.1"/>
    <property type="molecule type" value="Genomic_DNA"/>
</dbReference>
<dbReference type="InterPro" id="IPR031728">
    <property type="entry name" value="GlcAase_C"/>
</dbReference>
<accession>A0A6A6SHU1</accession>
<dbReference type="InterPro" id="IPR013780">
    <property type="entry name" value="Glyco_hydro_b"/>
</dbReference>
<feature type="domain" description="Beta-glucuronidase C-terminal" evidence="2">
    <location>
        <begin position="432"/>
        <end position="545"/>
    </location>
</feature>
<dbReference type="Gene3D" id="3.20.20.80">
    <property type="entry name" value="Glycosidases"/>
    <property type="match status" value="1"/>
</dbReference>
<protein>
    <recommendedName>
        <fullName evidence="2">Beta-glucuronidase C-terminal domain-containing protein</fullName>
    </recommendedName>
</protein>
<dbReference type="InterPro" id="IPR052974">
    <property type="entry name" value="GH79_Enzymes"/>
</dbReference>
<evidence type="ECO:0000256" key="1">
    <source>
        <dbReference type="SAM" id="SignalP"/>
    </source>
</evidence>